<keyword evidence="7" id="KW-1185">Reference proteome</keyword>
<dbReference type="SUPFAM" id="SSF47336">
    <property type="entry name" value="ACP-like"/>
    <property type="match status" value="1"/>
</dbReference>
<feature type="transmembrane region" description="Helical" evidence="4">
    <location>
        <begin position="1062"/>
        <end position="1085"/>
    </location>
</feature>
<reference evidence="6 7" key="1">
    <citation type="submission" date="2019-07" db="EMBL/GenBank/DDBJ databases">
        <title>Finished genome of Venturia effusa.</title>
        <authorList>
            <person name="Young C.A."/>
            <person name="Cox M.P."/>
            <person name="Ganley A.R.D."/>
            <person name="David W.J."/>
        </authorList>
    </citation>
    <scope>NUCLEOTIDE SEQUENCE [LARGE SCALE GENOMIC DNA]</scope>
    <source>
        <strain evidence="7">albino</strain>
    </source>
</reference>
<dbReference type="GO" id="GO:0031956">
    <property type="term" value="F:medium-chain fatty acid-CoA ligase activity"/>
    <property type="evidence" value="ECO:0007669"/>
    <property type="project" value="TreeGrafter"/>
</dbReference>
<feature type="compositionally biased region" description="Basic and acidic residues" evidence="3">
    <location>
        <begin position="1334"/>
        <end position="1354"/>
    </location>
</feature>
<evidence type="ECO:0000256" key="3">
    <source>
        <dbReference type="SAM" id="MobiDB-lite"/>
    </source>
</evidence>
<dbReference type="PANTHER" id="PTHR43201:SF10">
    <property type="entry name" value="CARRIER DOMAIN-CONTAINING PROTEIN"/>
    <property type="match status" value="1"/>
</dbReference>
<dbReference type="PANTHER" id="PTHR43201">
    <property type="entry name" value="ACYL-COA SYNTHETASE"/>
    <property type="match status" value="1"/>
</dbReference>
<dbReference type="InterPro" id="IPR042099">
    <property type="entry name" value="ANL_N_sf"/>
</dbReference>
<dbReference type="Pfam" id="PF00550">
    <property type="entry name" value="PP-binding"/>
    <property type="match status" value="1"/>
</dbReference>
<evidence type="ECO:0000313" key="6">
    <source>
        <dbReference type="EMBL" id="QDS72563.1"/>
    </source>
</evidence>
<dbReference type="InterPro" id="IPR036736">
    <property type="entry name" value="ACP-like_sf"/>
</dbReference>
<evidence type="ECO:0000259" key="5">
    <source>
        <dbReference type="PROSITE" id="PS50075"/>
    </source>
</evidence>
<organism evidence="6 7">
    <name type="scientific">Venturia effusa</name>
    <dbReference type="NCBI Taxonomy" id="50376"/>
    <lineage>
        <taxon>Eukaryota</taxon>
        <taxon>Fungi</taxon>
        <taxon>Dikarya</taxon>
        <taxon>Ascomycota</taxon>
        <taxon>Pezizomycotina</taxon>
        <taxon>Dothideomycetes</taxon>
        <taxon>Pleosporomycetidae</taxon>
        <taxon>Venturiales</taxon>
        <taxon>Venturiaceae</taxon>
        <taxon>Venturia</taxon>
    </lineage>
</organism>
<keyword evidence="4" id="KW-0812">Transmembrane</keyword>
<dbReference type="Proteomes" id="UP000316270">
    <property type="component" value="Chromosome 8"/>
</dbReference>
<feature type="domain" description="Carrier" evidence="5">
    <location>
        <begin position="733"/>
        <end position="807"/>
    </location>
</feature>
<dbReference type="InterPro" id="IPR009081">
    <property type="entry name" value="PP-bd_ACP"/>
</dbReference>
<evidence type="ECO:0000256" key="2">
    <source>
        <dbReference type="ARBA" id="ARBA00022553"/>
    </source>
</evidence>
<dbReference type="InterPro" id="IPR020806">
    <property type="entry name" value="PKS_PP-bd"/>
</dbReference>
<gene>
    <name evidence="6" type="ORF">FKW77_000693</name>
</gene>
<dbReference type="EMBL" id="CP042192">
    <property type="protein sequence ID" value="QDS72563.1"/>
    <property type="molecule type" value="Genomic_DNA"/>
</dbReference>
<dbReference type="Gene3D" id="2.160.10.10">
    <property type="entry name" value="Hexapeptide repeat proteins"/>
    <property type="match status" value="1"/>
</dbReference>
<dbReference type="GO" id="GO:0031177">
    <property type="term" value="F:phosphopantetheine binding"/>
    <property type="evidence" value="ECO:0007669"/>
    <property type="project" value="InterPro"/>
</dbReference>
<protein>
    <submittedName>
        <fullName evidence="6">Putative secondary metabolism biosynthetic enzyme</fullName>
    </submittedName>
</protein>
<name>A0A517LAA3_9PEZI</name>
<keyword evidence="4" id="KW-1133">Transmembrane helix</keyword>
<dbReference type="Gene3D" id="1.10.1200.10">
    <property type="entry name" value="ACP-like"/>
    <property type="match status" value="1"/>
</dbReference>
<proteinExistence type="predicted"/>
<evidence type="ECO:0000313" key="7">
    <source>
        <dbReference type="Proteomes" id="UP000316270"/>
    </source>
</evidence>
<accession>A0A517LAA3</accession>
<dbReference type="Gene3D" id="3.40.50.12780">
    <property type="entry name" value="N-terminal domain of ligase-like"/>
    <property type="match status" value="1"/>
</dbReference>
<keyword evidence="1" id="KW-0596">Phosphopantetheine</keyword>
<dbReference type="GO" id="GO:0006631">
    <property type="term" value="P:fatty acid metabolic process"/>
    <property type="evidence" value="ECO:0007669"/>
    <property type="project" value="TreeGrafter"/>
</dbReference>
<feature type="compositionally biased region" description="Polar residues" evidence="3">
    <location>
        <begin position="1310"/>
        <end position="1327"/>
    </location>
</feature>
<dbReference type="InterPro" id="IPR000873">
    <property type="entry name" value="AMP-dep_synth/lig_dom"/>
</dbReference>
<evidence type="ECO:0000256" key="4">
    <source>
        <dbReference type="SAM" id="Phobius"/>
    </source>
</evidence>
<dbReference type="Pfam" id="PF00501">
    <property type="entry name" value="AMP-binding"/>
    <property type="match status" value="1"/>
</dbReference>
<dbReference type="SUPFAM" id="SSF51161">
    <property type="entry name" value="Trimeric LpxA-like enzymes"/>
    <property type="match status" value="3"/>
</dbReference>
<dbReference type="SUPFAM" id="SSF56801">
    <property type="entry name" value="Acetyl-CoA synthetase-like"/>
    <property type="match status" value="1"/>
</dbReference>
<evidence type="ECO:0000256" key="1">
    <source>
        <dbReference type="ARBA" id="ARBA00022450"/>
    </source>
</evidence>
<dbReference type="STRING" id="50376.A0A517LAA3"/>
<feature type="transmembrane region" description="Helical" evidence="4">
    <location>
        <begin position="1449"/>
        <end position="1475"/>
    </location>
</feature>
<dbReference type="InterPro" id="IPR045851">
    <property type="entry name" value="AMP-bd_C_sf"/>
</dbReference>
<sequence length="1700" mass="187045">MPKAGSLERNVAELAPHERTACSALVRLRNDLASRTKNHTVYETIREYTKCWKQLPETAKSGLGHGCDGLIEETLNLVKSQYTSLLDLFPRSEGTAVVDGTDGSALSMRRLEEYVRAFRIPSPSAGRGTIIALALPNGPLAAVLSMSILAHHTLAPLNATSSADQFRSDLLCVGAKLVLVLQSDVSRLGLDKGWTMKHGIEVNIIHPNKDMTCTVQAMEPPAHRDFLHRVSNGPDDICLILLTSGTTGTRKVVPITLHSIVSGVAFVGESWRLTSEDVCLNMMPLNHVGGLVRNLLAPILLGGSTICCSAFDPNLFWDLVVESGPTWYYASPSMHAAILDAAPCSDTVAAKSQIRMVCNAAGGLLPSLAYRLQATFACSILPSYGMTECMPISTPPADYKLDRPGTSGISVGPELSILDWNGSKLGVTGIGRICVRGNPLFSGYLVNGRVDKSAFTADGWFDTGDLGFLDEDGYLFITGRSKEIINRGGEIISPFEVEEAIMHLANNQASPIFGRISGTLAFSVPHDTLQESVGLIIVTPSGKPRVDLRQLHEALKTSLHPTKLPIIVVYMDAAPSRNGKLCRVGLAERLNFVPFQDDTKLSGSHFEAQCPPPDTAVAEKIPKRLCQVDQEQTITAVKSWFPFEVDVLARPNLSTGLVDAIIAPKTTSSRAPGKDTEQLMCGLRSSLHGYLIPAQISILDAPFPRDLFGAIDHEILEKMLKPKVPLPLHHYLHPLESGVRSIYSKLLDIPSSDIPSDADFFELGGNSLKAGRLLHAFRKEFHVRMPIDRLFAASRICDICEYIDEYRTVTSKEYPPKKLAPVPGCTETFSSTRPSVLLLHLVPVALFTPMTKVIFWIAFLKTWSVLLDTSWQSNTGGHLIYLLISMLVARAIRSIVMPMFSIFAKWAIIGQYKEGIYPMWSSYHNRWWIVQKAIHIFGMGMFKHTNWSRVLFYRLLGAKIGKNVTIQPSTVLGEYDLLDVGENVELDRCICRPFAVERNTSMYLGKIRIGKNSAAGLKTVIAPGTNLPDDVCLGVNSSSWEWREATESNYNQMQSRIPQPHWILWVSIGIPILFGVKLLSLLPWLGAISGLRVSHHPEKGADMMIYLVGWFANPVRVGYHFLARVMGALFSPIVYLTTVVMLKQLTDALFGKVRPGPNASRGHLDRFRMALMAKLIPQGNLIEVTGFFGAHYEMTSKVVRALGAKVGKRVYWPGTGPSIQNFDLINVGDDVVFGSRSHLITSDGSGSETIRIDDGAMVADRVIVQPGCRVGELTVLGSGALTTRNAQYAPESTWIGSKAGGPIFLNSPCPSTASSIRSRSPAPTSRGVSPFPHRSPERSDGRNDFELFSEKEPGPLDTASSSDSFSHLLHDRTTSRSSATTPFGRAFYEHQAPYHVFGMAFITFYSVLTSIVVSIYWNAPTVLALQALNYFAQHSPLAPLFARSVFRPFLIFGILLIAFSILQVIFSIQALALSISVKWMVLGQREQGDYDWDKSSYCQRWQLLLTAERIRRKNGGGEDILTSLTGTYFFALFYRLQGARIGEDCALFAGGEVSTAFTEPDLLTLGDRVAVDDASLVAHINTRGNFKLNPLVVGDRCVLRTGSRLLSGASMGDDSCLLEHTLIMAGDEVDVGATCQGWPADAFNGERVRSRETEEETHVAPVLEELRNNKKRWRNFDLRRVFTRTQKYERIGEGESWALT</sequence>
<dbReference type="OrthoDB" id="3633556at2759"/>
<feature type="region of interest" description="Disordered" evidence="3">
    <location>
        <begin position="1310"/>
        <end position="1364"/>
    </location>
</feature>
<keyword evidence="2" id="KW-0597">Phosphoprotein</keyword>
<keyword evidence="4" id="KW-0472">Membrane</keyword>
<feature type="transmembrane region" description="Helical" evidence="4">
    <location>
        <begin position="1121"/>
        <end position="1142"/>
    </location>
</feature>
<dbReference type="InterPro" id="IPR011004">
    <property type="entry name" value="Trimer_LpxA-like_sf"/>
</dbReference>
<feature type="transmembrane region" description="Helical" evidence="4">
    <location>
        <begin position="837"/>
        <end position="859"/>
    </location>
</feature>
<feature type="transmembrane region" description="Helical" evidence="4">
    <location>
        <begin position="1394"/>
        <end position="1417"/>
    </location>
</feature>
<dbReference type="Gene3D" id="3.30.300.30">
    <property type="match status" value="1"/>
</dbReference>
<dbReference type="PROSITE" id="PS50075">
    <property type="entry name" value="CARRIER"/>
    <property type="match status" value="1"/>
</dbReference>
<dbReference type="SMART" id="SM00823">
    <property type="entry name" value="PKS_PP"/>
    <property type="match status" value="1"/>
</dbReference>